<feature type="domain" description="RNA polymerase sigma-70 region 2" evidence="5">
    <location>
        <begin position="32"/>
        <end position="95"/>
    </location>
</feature>
<dbReference type="Pfam" id="PF04542">
    <property type="entry name" value="Sigma70_r2"/>
    <property type="match status" value="1"/>
</dbReference>
<protein>
    <submittedName>
        <fullName evidence="7">DNA-directed RNA polymerase sigma-70 factor</fullName>
    </submittedName>
</protein>
<dbReference type="Proteomes" id="UP000614460">
    <property type="component" value="Unassembled WGS sequence"/>
</dbReference>
<dbReference type="Gene3D" id="1.10.1740.10">
    <property type="match status" value="1"/>
</dbReference>
<gene>
    <name evidence="7" type="ORF">GCM10011516_07510</name>
</gene>
<evidence type="ECO:0000259" key="6">
    <source>
        <dbReference type="Pfam" id="PF08281"/>
    </source>
</evidence>
<evidence type="ECO:0000256" key="4">
    <source>
        <dbReference type="ARBA" id="ARBA00023163"/>
    </source>
</evidence>
<dbReference type="EMBL" id="BMKM01000001">
    <property type="protein sequence ID" value="GGE12245.1"/>
    <property type="molecule type" value="Genomic_DNA"/>
</dbReference>
<evidence type="ECO:0000313" key="8">
    <source>
        <dbReference type="Proteomes" id="UP000614460"/>
    </source>
</evidence>
<proteinExistence type="inferred from homology"/>
<dbReference type="Pfam" id="PF08281">
    <property type="entry name" value="Sigma70_r4_2"/>
    <property type="match status" value="1"/>
</dbReference>
<evidence type="ECO:0000256" key="3">
    <source>
        <dbReference type="ARBA" id="ARBA00023082"/>
    </source>
</evidence>
<dbReference type="InterPro" id="IPR013249">
    <property type="entry name" value="RNA_pol_sigma70_r4_t2"/>
</dbReference>
<dbReference type="SUPFAM" id="SSF88659">
    <property type="entry name" value="Sigma3 and sigma4 domains of RNA polymerase sigma factors"/>
    <property type="match status" value="1"/>
</dbReference>
<keyword evidence="8" id="KW-1185">Reference proteome</keyword>
<dbReference type="InterPro" id="IPR036388">
    <property type="entry name" value="WH-like_DNA-bd_sf"/>
</dbReference>
<dbReference type="NCBIfam" id="TIGR02937">
    <property type="entry name" value="sigma70-ECF"/>
    <property type="match status" value="1"/>
</dbReference>
<evidence type="ECO:0000259" key="5">
    <source>
        <dbReference type="Pfam" id="PF04542"/>
    </source>
</evidence>
<evidence type="ECO:0000313" key="7">
    <source>
        <dbReference type="EMBL" id="GGE12245.1"/>
    </source>
</evidence>
<dbReference type="InterPro" id="IPR014284">
    <property type="entry name" value="RNA_pol_sigma-70_dom"/>
</dbReference>
<sequence>MNQYRDGINKNFDELSCIQAMSLGDVTAFNQLYQHYHRPVHANILKFVKNPDQSAEILQDVFIALWQNRYKINTEKSVGGWLFVVSYNKSMNILKQKLKESITYLEELDKELIADNTASIEIEEQFEIQLEILDEAVNELPPRKKEVFKLHRYEGCSKEDVANRLGISLSSVNDYLKQSNQTIRKYIISHHPEQIGKALLLLFILQG</sequence>
<feature type="domain" description="RNA polymerase sigma factor 70 region 4 type 2" evidence="6">
    <location>
        <begin position="131"/>
        <end position="178"/>
    </location>
</feature>
<evidence type="ECO:0000256" key="2">
    <source>
        <dbReference type="ARBA" id="ARBA00023015"/>
    </source>
</evidence>
<accession>A0A8H9FXP2</accession>
<comment type="similarity">
    <text evidence="1">Belongs to the sigma-70 factor family. ECF subfamily.</text>
</comment>
<keyword evidence="2" id="KW-0805">Transcription regulation</keyword>
<dbReference type="AlphaFoldDB" id="A0A8H9FXP2"/>
<dbReference type="PANTHER" id="PTHR43133:SF46">
    <property type="entry name" value="RNA POLYMERASE SIGMA-70 FACTOR ECF SUBFAMILY"/>
    <property type="match status" value="1"/>
</dbReference>
<organism evidence="7 8">
    <name type="scientific">Sphingobacterium cellulitidis</name>
    <dbReference type="NCBI Taxonomy" id="1768011"/>
    <lineage>
        <taxon>Bacteria</taxon>
        <taxon>Pseudomonadati</taxon>
        <taxon>Bacteroidota</taxon>
        <taxon>Sphingobacteriia</taxon>
        <taxon>Sphingobacteriales</taxon>
        <taxon>Sphingobacteriaceae</taxon>
        <taxon>Sphingobacterium</taxon>
    </lineage>
</organism>
<reference evidence="7" key="1">
    <citation type="journal article" date="2014" name="Int. J. Syst. Evol. Microbiol.">
        <title>Complete genome sequence of Corynebacterium casei LMG S-19264T (=DSM 44701T), isolated from a smear-ripened cheese.</title>
        <authorList>
            <consortium name="US DOE Joint Genome Institute (JGI-PGF)"/>
            <person name="Walter F."/>
            <person name="Albersmeier A."/>
            <person name="Kalinowski J."/>
            <person name="Ruckert C."/>
        </authorList>
    </citation>
    <scope>NUCLEOTIDE SEQUENCE</scope>
    <source>
        <strain evidence="7">CGMCC 1.15966</strain>
    </source>
</reference>
<keyword evidence="3" id="KW-0731">Sigma factor</keyword>
<dbReference type="GO" id="GO:0016987">
    <property type="term" value="F:sigma factor activity"/>
    <property type="evidence" value="ECO:0007669"/>
    <property type="project" value="UniProtKB-KW"/>
</dbReference>
<dbReference type="GO" id="GO:0006352">
    <property type="term" value="P:DNA-templated transcription initiation"/>
    <property type="evidence" value="ECO:0007669"/>
    <property type="project" value="InterPro"/>
</dbReference>
<dbReference type="PANTHER" id="PTHR43133">
    <property type="entry name" value="RNA POLYMERASE ECF-TYPE SIGMA FACTO"/>
    <property type="match status" value="1"/>
</dbReference>
<dbReference type="InterPro" id="IPR013325">
    <property type="entry name" value="RNA_pol_sigma_r2"/>
</dbReference>
<dbReference type="RefSeq" id="WP_182497742.1">
    <property type="nucleotide sequence ID" value="NZ_BMKM01000001.1"/>
</dbReference>
<dbReference type="CDD" id="cd06171">
    <property type="entry name" value="Sigma70_r4"/>
    <property type="match status" value="1"/>
</dbReference>
<reference evidence="7" key="2">
    <citation type="submission" date="2020-09" db="EMBL/GenBank/DDBJ databases">
        <authorList>
            <person name="Sun Q."/>
            <person name="Zhou Y."/>
        </authorList>
    </citation>
    <scope>NUCLEOTIDE SEQUENCE</scope>
    <source>
        <strain evidence="7">CGMCC 1.15966</strain>
    </source>
</reference>
<dbReference type="SUPFAM" id="SSF88946">
    <property type="entry name" value="Sigma2 domain of RNA polymerase sigma factors"/>
    <property type="match status" value="1"/>
</dbReference>
<dbReference type="GO" id="GO:0000428">
    <property type="term" value="C:DNA-directed RNA polymerase complex"/>
    <property type="evidence" value="ECO:0007669"/>
    <property type="project" value="UniProtKB-KW"/>
</dbReference>
<keyword evidence="4" id="KW-0804">Transcription</keyword>
<dbReference type="InterPro" id="IPR039425">
    <property type="entry name" value="RNA_pol_sigma-70-like"/>
</dbReference>
<dbReference type="GO" id="GO:0003677">
    <property type="term" value="F:DNA binding"/>
    <property type="evidence" value="ECO:0007669"/>
    <property type="project" value="InterPro"/>
</dbReference>
<dbReference type="InterPro" id="IPR013324">
    <property type="entry name" value="RNA_pol_sigma_r3/r4-like"/>
</dbReference>
<evidence type="ECO:0000256" key="1">
    <source>
        <dbReference type="ARBA" id="ARBA00010641"/>
    </source>
</evidence>
<comment type="caution">
    <text evidence="7">The sequence shown here is derived from an EMBL/GenBank/DDBJ whole genome shotgun (WGS) entry which is preliminary data.</text>
</comment>
<dbReference type="Gene3D" id="1.10.10.10">
    <property type="entry name" value="Winged helix-like DNA-binding domain superfamily/Winged helix DNA-binding domain"/>
    <property type="match status" value="1"/>
</dbReference>
<name>A0A8H9FXP2_9SPHI</name>
<dbReference type="InterPro" id="IPR007627">
    <property type="entry name" value="RNA_pol_sigma70_r2"/>
</dbReference>
<keyword evidence="7" id="KW-0240">DNA-directed RNA polymerase</keyword>